<comment type="cofactor">
    <cofactor evidence="1 8">
        <name>FAD</name>
        <dbReference type="ChEBI" id="CHEBI:57692"/>
    </cofactor>
</comment>
<dbReference type="GO" id="GO:0050660">
    <property type="term" value="F:flavin adenine dinucleotide binding"/>
    <property type="evidence" value="ECO:0007669"/>
    <property type="project" value="InterPro"/>
</dbReference>
<evidence type="ECO:0000256" key="4">
    <source>
        <dbReference type="ARBA" id="ARBA00022827"/>
    </source>
</evidence>
<evidence type="ECO:0000256" key="6">
    <source>
        <dbReference type="ARBA" id="ARBA00023002"/>
    </source>
</evidence>
<keyword evidence="9" id="KW-0472">Membrane</keyword>
<evidence type="ECO:0000256" key="8">
    <source>
        <dbReference type="RuleBase" id="RU361177"/>
    </source>
</evidence>
<comment type="caution">
    <text evidence="11">The sequence shown here is derived from an EMBL/GenBank/DDBJ whole genome shotgun (WGS) entry which is preliminary data.</text>
</comment>
<dbReference type="Pfam" id="PF00743">
    <property type="entry name" value="FMO-like"/>
    <property type="match status" value="2"/>
</dbReference>
<evidence type="ECO:0000256" key="5">
    <source>
        <dbReference type="ARBA" id="ARBA00022857"/>
    </source>
</evidence>
<dbReference type="Gene3D" id="3.50.50.60">
    <property type="entry name" value="FAD/NAD(P)-binding domain"/>
    <property type="match status" value="2"/>
</dbReference>
<name>A0AAN9YXJ4_9ORTH</name>
<keyword evidence="9" id="KW-0812">Transmembrane</keyword>
<evidence type="ECO:0000256" key="7">
    <source>
        <dbReference type="ARBA" id="ARBA00023033"/>
    </source>
</evidence>
<dbReference type="GO" id="GO:0004499">
    <property type="term" value="F:N,N-dimethylaniline monooxygenase activity"/>
    <property type="evidence" value="ECO:0007669"/>
    <property type="project" value="InterPro"/>
</dbReference>
<dbReference type="SUPFAM" id="SSF51905">
    <property type="entry name" value="FAD/NAD(P)-binding domain"/>
    <property type="match status" value="2"/>
</dbReference>
<reference evidence="11 12" key="1">
    <citation type="submission" date="2024-03" db="EMBL/GenBank/DDBJ databases">
        <title>The genome assembly and annotation of the cricket Gryllus longicercus Weissman &amp; Gray.</title>
        <authorList>
            <person name="Szrajer S."/>
            <person name="Gray D."/>
            <person name="Ylla G."/>
        </authorList>
    </citation>
    <scope>NUCLEOTIDE SEQUENCE [LARGE SCALE GENOMIC DNA]</scope>
    <source>
        <strain evidence="11">DAG 2021-001</strain>
        <tissue evidence="11">Whole body minus gut</tissue>
    </source>
</reference>
<dbReference type="EC" id="1.-.-.-" evidence="8"/>
<dbReference type="PRINTS" id="PR00370">
    <property type="entry name" value="FMOXYGENASE"/>
</dbReference>
<evidence type="ECO:0000313" key="11">
    <source>
        <dbReference type="EMBL" id="KAK7790675.1"/>
    </source>
</evidence>
<dbReference type="Proteomes" id="UP001378592">
    <property type="component" value="Unassembled WGS sequence"/>
</dbReference>
<sequence>MARRVAVCVVGAGAAGLCAARQLAARPDVFTFRVYEQADGVGGTWVYTEDIGTDSDGLPVHSSMYENLRTNILQEIMGFPDFPFPEAEGTSYPKHDVVLKYLEDYAEHFDLKKHVSFRTVVKAVRPAGGPSSRTWAVTVYSGESRSEETQEFDAVLVCNGHYSTPFWPDVAGLESFEGAVLHSHDYRRPQDFAGQRVVLLGAAASGRDIALDLARHAREVLLCHRGAPLRSELPANVLQLSAISEATPTGFVLEDGSAVHADAIVFCTGYRYTFPFLSPQCGVFVRGRRVRPLYKHVVNIKMPSLGFIGIPFIVVPFPLFHCQVAFFLKSLMDPSILPSTEEMYEDERRDFQKRLDLGFPPRYAHKMAQLQWDYNDELADAAGIERLHSVFRELYEVNSYQMMNFLAEYKNKCYTETYKDKVNYS</sequence>
<dbReference type="InterPro" id="IPR020946">
    <property type="entry name" value="Flavin_mOase-like"/>
</dbReference>
<dbReference type="FunFam" id="3.50.50.60:FF:000138">
    <property type="entry name" value="Flavin-containing monooxygenase"/>
    <property type="match status" value="1"/>
</dbReference>
<dbReference type="GO" id="GO:0050661">
    <property type="term" value="F:NADP binding"/>
    <property type="evidence" value="ECO:0007669"/>
    <property type="project" value="InterPro"/>
</dbReference>
<gene>
    <name evidence="11" type="ORF">R5R35_002449</name>
</gene>
<dbReference type="PIRSF" id="PIRSF000332">
    <property type="entry name" value="FMO"/>
    <property type="match status" value="1"/>
</dbReference>
<feature type="chain" id="PRO_5042850697" description="Flavin-containing monooxygenase" evidence="10">
    <location>
        <begin position="21"/>
        <end position="425"/>
    </location>
</feature>
<comment type="similarity">
    <text evidence="2 8">Belongs to the FMO family.</text>
</comment>
<dbReference type="PANTHER" id="PTHR23023">
    <property type="entry name" value="DIMETHYLANILINE MONOOXYGENASE"/>
    <property type="match status" value="1"/>
</dbReference>
<protein>
    <recommendedName>
        <fullName evidence="8">Flavin-containing monooxygenase</fullName>
        <ecNumber evidence="8">1.-.-.-</ecNumber>
    </recommendedName>
</protein>
<evidence type="ECO:0000256" key="9">
    <source>
        <dbReference type="SAM" id="Phobius"/>
    </source>
</evidence>
<dbReference type="InterPro" id="IPR050346">
    <property type="entry name" value="FMO-like"/>
</dbReference>
<feature type="signal peptide" evidence="10">
    <location>
        <begin position="1"/>
        <end position="20"/>
    </location>
</feature>
<evidence type="ECO:0000256" key="3">
    <source>
        <dbReference type="ARBA" id="ARBA00022630"/>
    </source>
</evidence>
<evidence type="ECO:0000313" key="12">
    <source>
        <dbReference type="Proteomes" id="UP001378592"/>
    </source>
</evidence>
<keyword evidence="9" id="KW-1133">Transmembrane helix</keyword>
<keyword evidence="3 8" id="KW-0285">Flavoprotein</keyword>
<keyword evidence="6 8" id="KW-0560">Oxidoreductase</keyword>
<dbReference type="InterPro" id="IPR036188">
    <property type="entry name" value="FAD/NAD-bd_sf"/>
</dbReference>
<proteinExistence type="inferred from homology"/>
<dbReference type="EMBL" id="JAZDUA010000600">
    <property type="protein sequence ID" value="KAK7790675.1"/>
    <property type="molecule type" value="Genomic_DNA"/>
</dbReference>
<evidence type="ECO:0000256" key="2">
    <source>
        <dbReference type="ARBA" id="ARBA00009183"/>
    </source>
</evidence>
<dbReference type="AlphaFoldDB" id="A0AAN9YXJ4"/>
<evidence type="ECO:0000256" key="10">
    <source>
        <dbReference type="SAM" id="SignalP"/>
    </source>
</evidence>
<keyword evidence="5" id="KW-0521">NADP</keyword>
<keyword evidence="7 8" id="KW-0503">Monooxygenase</keyword>
<feature type="transmembrane region" description="Helical" evidence="9">
    <location>
        <begin position="305"/>
        <end position="328"/>
    </location>
</feature>
<evidence type="ECO:0000256" key="1">
    <source>
        <dbReference type="ARBA" id="ARBA00001974"/>
    </source>
</evidence>
<keyword evidence="12" id="KW-1185">Reference proteome</keyword>
<dbReference type="InterPro" id="IPR000960">
    <property type="entry name" value="Flavin_mOase"/>
</dbReference>
<keyword evidence="4 8" id="KW-0274">FAD</keyword>
<organism evidence="11 12">
    <name type="scientific">Gryllus longicercus</name>
    <dbReference type="NCBI Taxonomy" id="2509291"/>
    <lineage>
        <taxon>Eukaryota</taxon>
        <taxon>Metazoa</taxon>
        <taxon>Ecdysozoa</taxon>
        <taxon>Arthropoda</taxon>
        <taxon>Hexapoda</taxon>
        <taxon>Insecta</taxon>
        <taxon>Pterygota</taxon>
        <taxon>Neoptera</taxon>
        <taxon>Polyneoptera</taxon>
        <taxon>Orthoptera</taxon>
        <taxon>Ensifera</taxon>
        <taxon>Gryllidea</taxon>
        <taxon>Grylloidea</taxon>
        <taxon>Gryllidae</taxon>
        <taxon>Gryllinae</taxon>
        <taxon>Gryllus</taxon>
    </lineage>
</organism>
<keyword evidence="10" id="KW-0732">Signal</keyword>
<accession>A0AAN9YXJ4</accession>